<feature type="transmembrane region" description="Helical" evidence="1">
    <location>
        <begin position="179"/>
        <end position="198"/>
    </location>
</feature>
<feature type="transmembrane region" description="Helical" evidence="1">
    <location>
        <begin position="228"/>
        <end position="245"/>
    </location>
</feature>
<keyword evidence="3" id="KW-0012">Acyltransferase</keyword>
<dbReference type="InterPro" id="IPR002656">
    <property type="entry name" value="Acyl_transf_3_dom"/>
</dbReference>
<feature type="domain" description="Acyltransferase 3" evidence="2">
    <location>
        <begin position="1"/>
        <end position="370"/>
    </location>
</feature>
<dbReference type="InterPro" id="IPR050879">
    <property type="entry name" value="Acyltransferase_3"/>
</dbReference>
<keyword evidence="1" id="KW-0812">Transmembrane</keyword>
<evidence type="ECO:0000259" key="2">
    <source>
        <dbReference type="Pfam" id="PF01757"/>
    </source>
</evidence>
<organism evidence="3 4">
    <name type="scientific">Actinomadura craniellae</name>
    <dbReference type="NCBI Taxonomy" id="2231787"/>
    <lineage>
        <taxon>Bacteria</taxon>
        <taxon>Bacillati</taxon>
        <taxon>Actinomycetota</taxon>
        <taxon>Actinomycetes</taxon>
        <taxon>Streptosporangiales</taxon>
        <taxon>Thermomonosporaceae</taxon>
        <taxon>Actinomadura</taxon>
    </lineage>
</organism>
<keyword evidence="3" id="KW-0808">Transferase</keyword>
<dbReference type="Proteomes" id="UP000251891">
    <property type="component" value="Unassembled WGS sequence"/>
</dbReference>
<feature type="transmembrane region" description="Helical" evidence="1">
    <location>
        <begin position="73"/>
        <end position="92"/>
    </location>
</feature>
<keyword evidence="4" id="KW-1185">Reference proteome</keyword>
<feature type="transmembrane region" description="Helical" evidence="1">
    <location>
        <begin position="257"/>
        <end position="277"/>
    </location>
</feature>
<feature type="transmembrane region" description="Helical" evidence="1">
    <location>
        <begin position="34"/>
        <end position="53"/>
    </location>
</feature>
<feature type="transmembrane region" description="Helical" evidence="1">
    <location>
        <begin position="351"/>
        <end position="372"/>
    </location>
</feature>
<keyword evidence="1" id="KW-1133">Transmembrane helix</keyword>
<dbReference type="AlphaFoldDB" id="A0A365H7F1"/>
<sequence length="389" mass="41790">MRGVAALVVALHHATYYFVPAARARVEVSWLEPGKYGVLVFFLVSGYIVPASLERHGRVRNFWISRLFRIYPLLLVACALTLLPFLLGVRGLRGGLEQYNPVTATLAHLTMLQDVLAVPNAINVLWTLSYEMVFYLLVVALFVTGAHRRSAPVALLFAVAALAVGALLPTTLLSRTAGVDLVVAVSTVVLVAAIAAAVTDRPVLRVAGGVLGGVLALGLVVVNGRAGAWEGLVILAVMFTGTALYRAEHGQISRRAGALAAGGVLVAAIAAGCWNARTLPADQASAFASYWSGSVLLAALTFAAGWALLRHRRIPRVLTGLGTISFSVYLLHPVLLMAFDQFGFIPEREDPLRLLIFVVMLLVLSWAAYRWIEAPAQNLGRRLARRGRT</sequence>
<dbReference type="GO" id="GO:0016747">
    <property type="term" value="F:acyltransferase activity, transferring groups other than amino-acyl groups"/>
    <property type="evidence" value="ECO:0007669"/>
    <property type="project" value="InterPro"/>
</dbReference>
<name>A0A365H7F1_9ACTN</name>
<comment type="caution">
    <text evidence="3">The sequence shown here is derived from an EMBL/GenBank/DDBJ whole genome shotgun (WGS) entry which is preliminary data.</text>
</comment>
<accession>A0A365H7F1</accession>
<evidence type="ECO:0000313" key="3">
    <source>
        <dbReference type="EMBL" id="RAY14932.1"/>
    </source>
</evidence>
<dbReference type="OrthoDB" id="9807745at2"/>
<evidence type="ECO:0000256" key="1">
    <source>
        <dbReference type="SAM" id="Phobius"/>
    </source>
</evidence>
<keyword evidence="1" id="KW-0472">Membrane</keyword>
<dbReference type="PANTHER" id="PTHR23028">
    <property type="entry name" value="ACETYLTRANSFERASE"/>
    <property type="match status" value="1"/>
</dbReference>
<dbReference type="PANTHER" id="PTHR23028:SF53">
    <property type="entry name" value="ACYL_TRANSF_3 DOMAIN-CONTAINING PROTEIN"/>
    <property type="match status" value="1"/>
</dbReference>
<dbReference type="EMBL" id="QLYX01000005">
    <property type="protein sequence ID" value="RAY14932.1"/>
    <property type="molecule type" value="Genomic_DNA"/>
</dbReference>
<evidence type="ECO:0000313" key="4">
    <source>
        <dbReference type="Proteomes" id="UP000251891"/>
    </source>
</evidence>
<feature type="transmembrane region" description="Helical" evidence="1">
    <location>
        <begin position="153"/>
        <end position="173"/>
    </location>
</feature>
<feature type="transmembrane region" description="Helical" evidence="1">
    <location>
        <begin position="124"/>
        <end position="146"/>
    </location>
</feature>
<reference evidence="3 4" key="1">
    <citation type="submission" date="2018-06" db="EMBL/GenBank/DDBJ databases">
        <title>Actinomadura craniellae sp. nov. isolated from marine sponge Craniella sp.</title>
        <authorList>
            <person name="Li L."/>
            <person name="Xu Q.H."/>
            <person name="Lin H.W."/>
            <person name="Lu Y.H."/>
        </authorList>
    </citation>
    <scope>NUCLEOTIDE SEQUENCE [LARGE SCALE GENOMIC DNA]</scope>
    <source>
        <strain evidence="3 4">LHW63021</strain>
    </source>
</reference>
<dbReference type="Pfam" id="PF01757">
    <property type="entry name" value="Acyl_transf_3"/>
    <property type="match status" value="1"/>
</dbReference>
<dbReference type="GO" id="GO:0000271">
    <property type="term" value="P:polysaccharide biosynthetic process"/>
    <property type="evidence" value="ECO:0007669"/>
    <property type="project" value="TreeGrafter"/>
</dbReference>
<feature type="transmembrane region" description="Helical" evidence="1">
    <location>
        <begin position="203"/>
        <end position="222"/>
    </location>
</feature>
<dbReference type="GO" id="GO:0016020">
    <property type="term" value="C:membrane"/>
    <property type="evidence" value="ECO:0007669"/>
    <property type="project" value="TreeGrafter"/>
</dbReference>
<gene>
    <name evidence="3" type="ORF">DPM19_13015</name>
</gene>
<feature type="transmembrane region" description="Helical" evidence="1">
    <location>
        <begin position="321"/>
        <end position="339"/>
    </location>
</feature>
<feature type="transmembrane region" description="Helical" evidence="1">
    <location>
        <begin position="289"/>
        <end position="309"/>
    </location>
</feature>
<proteinExistence type="predicted"/>
<protein>
    <submittedName>
        <fullName evidence="3">Acyltransferase</fullName>
    </submittedName>
</protein>